<accession>A0A9W8XHS3</accession>
<feature type="domain" description="Non-reducing end beta-L-arabinofuranosidase-like GH127 catalytic" evidence="3">
    <location>
        <begin position="322"/>
        <end position="431"/>
    </location>
</feature>
<name>A0A9W8XHS3_9PLEO</name>
<dbReference type="GO" id="GO:0005975">
    <property type="term" value="P:carbohydrate metabolic process"/>
    <property type="evidence" value="ECO:0007669"/>
    <property type="project" value="InterPro"/>
</dbReference>
<dbReference type="Pfam" id="PF07944">
    <property type="entry name" value="Beta-AFase-like_GH127_cat"/>
    <property type="match status" value="1"/>
</dbReference>
<keyword evidence="2" id="KW-0732">Signal</keyword>
<keyword evidence="5" id="KW-1185">Reference proteome</keyword>
<evidence type="ECO:0000256" key="1">
    <source>
        <dbReference type="SAM" id="MobiDB-lite"/>
    </source>
</evidence>
<feature type="compositionally biased region" description="Basic and acidic residues" evidence="1">
    <location>
        <begin position="698"/>
        <end position="712"/>
    </location>
</feature>
<protein>
    <recommendedName>
        <fullName evidence="3">Non-reducing end beta-L-arabinofuranosidase-like GH127 catalytic domain-containing protein</fullName>
    </recommendedName>
</protein>
<proteinExistence type="predicted"/>
<dbReference type="Proteomes" id="UP001140513">
    <property type="component" value="Unassembled WGS sequence"/>
</dbReference>
<feature type="signal peptide" evidence="2">
    <location>
        <begin position="1"/>
        <end position="24"/>
    </location>
</feature>
<comment type="caution">
    <text evidence="4">The sequence shown here is derived from an EMBL/GenBank/DDBJ whole genome shotgun (WGS) entry which is preliminary data.</text>
</comment>
<organism evidence="4 5">
    <name type="scientific">Didymosphaeria variabile</name>
    <dbReference type="NCBI Taxonomy" id="1932322"/>
    <lineage>
        <taxon>Eukaryota</taxon>
        <taxon>Fungi</taxon>
        <taxon>Dikarya</taxon>
        <taxon>Ascomycota</taxon>
        <taxon>Pezizomycotina</taxon>
        <taxon>Dothideomycetes</taxon>
        <taxon>Pleosporomycetidae</taxon>
        <taxon>Pleosporales</taxon>
        <taxon>Massarineae</taxon>
        <taxon>Didymosphaeriaceae</taxon>
        <taxon>Didymosphaeria</taxon>
    </lineage>
</organism>
<dbReference type="SUPFAM" id="SSF48208">
    <property type="entry name" value="Six-hairpin glycosidases"/>
    <property type="match status" value="1"/>
</dbReference>
<dbReference type="InterPro" id="IPR008928">
    <property type="entry name" value="6-hairpin_glycosidase_sf"/>
</dbReference>
<feature type="region of interest" description="Disordered" evidence="1">
    <location>
        <begin position="692"/>
        <end position="712"/>
    </location>
</feature>
<feature type="region of interest" description="Disordered" evidence="1">
    <location>
        <begin position="500"/>
        <end position="520"/>
    </location>
</feature>
<evidence type="ECO:0000313" key="4">
    <source>
        <dbReference type="EMBL" id="KAJ4351194.1"/>
    </source>
</evidence>
<dbReference type="EMBL" id="JAPEUX010000005">
    <property type="protein sequence ID" value="KAJ4351194.1"/>
    <property type="molecule type" value="Genomic_DNA"/>
</dbReference>
<evidence type="ECO:0000259" key="3">
    <source>
        <dbReference type="Pfam" id="PF07944"/>
    </source>
</evidence>
<dbReference type="GeneID" id="80910063"/>
<feature type="chain" id="PRO_5040800543" description="Non-reducing end beta-L-arabinofuranosidase-like GH127 catalytic domain-containing protein" evidence="2">
    <location>
        <begin position="25"/>
        <end position="712"/>
    </location>
</feature>
<evidence type="ECO:0000313" key="5">
    <source>
        <dbReference type="Proteomes" id="UP001140513"/>
    </source>
</evidence>
<dbReference type="PANTHER" id="PTHR31151:SF0">
    <property type="entry name" value="PROLINE-TRNA LIGASE (DUF1680)"/>
    <property type="match status" value="1"/>
</dbReference>
<sequence length="712" mass="78948">MHWNVGYKSWAVFALVFELRTVIAQSNETLVPFAFKPLPLGSIKPNGWLKDQLTLSANGLAGHQHDFYDFVAHSTWLGGTSEYSSLREGFPYWFNGLVPLAYTLDDSRLLEQVHSAADYVLSHQQDDGWLGPENGTDRNFWGRMPFLLGLKGLAEAEKGGEWESRIVDSLWKFMGVTNEMLRDNFTGYHYHEGDAVGQGDEQWGRVRVQDMIITLQWLYEEHSSDRNASQVMENMQLLIEGSLNWADWYNPEIYIKEDLNTLPVSETEPLFAYEHGVNVGQGLKALAVFRRVTHNDSLVQTSKDAVDWTFQYHGAASGAILADERLAGLAPYYGSETCTLVETMYSLSYLYQALGDASYADRCEKTAFNALPVQLTPDWWARQYVSQPNQPYAQHLDETPFWNVNQWGQSYGLEVDYPCCTVNHPQGYPKFAAAMYVQAGDGGIAHALLGPGSATVGDTKIDCETEYPFSNTLTYAITAKSEFYFHVRVPSWADASKTTISTGSNSSAVNPDPQTGLHKLSVSSGTTKVTYTLSEPSIIQEDRANDTVAIHYGALVFALAVPSTNSSTRPKQYGSNEPLPVDYAPPQALDYSYHNASAWNYAIDPDTLTVHRSNESGLANPLFAPGALPIWMTAKACEIEWGVYKGVPDAPPTGENRKCTGDVVDVRLEPLGSAKIHLVDLPVLKLVDGGARGGESIGTKEKKSTEMRQEWG</sequence>
<dbReference type="InterPro" id="IPR012878">
    <property type="entry name" value="Beta-AFase-like_GH127_cat"/>
</dbReference>
<feature type="compositionally biased region" description="Polar residues" evidence="1">
    <location>
        <begin position="500"/>
        <end position="513"/>
    </location>
</feature>
<dbReference type="PANTHER" id="PTHR31151">
    <property type="entry name" value="PROLINE-TRNA LIGASE (DUF1680)"/>
    <property type="match status" value="1"/>
</dbReference>
<dbReference type="OrthoDB" id="5358475at2759"/>
<gene>
    <name evidence="4" type="ORF">N0V89_006533</name>
</gene>
<dbReference type="RefSeq" id="XP_056069550.1">
    <property type="nucleotide sequence ID" value="XM_056215303.1"/>
</dbReference>
<dbReference type="AlphaFoldDB" id="A0A9W8XHS3"/>
<reference evidence="4" key="1">
    <citation type="submission" date="2022-10" db="EMBL/GenBank/DDBJ databases">
        <title>Tapping the CABI collections for fungal endophytes: first genome assemblies for Collariella, Neodidymelliopsis, Ascochyta clinopodiicola, Didymella pomorum, Didymosphaeria variabile, Neocosmospora piperis and Neocucurbitaria cava.</title>
        <authorList>
            <person name="Hill R."/>
        </authorList>
    </citation>
    <scope>NUCLEOTIDE SEQUENCE</scope>
    <source>
        <strain evidence="4">IMI 356815</strain>
    </source>
</reference>
<evidence type="ECO:0000256" key="2">
    <source>
        <dbReference type="SAM" id="SignalP"/>
    </source>
</evidence>